<reference evidence="2 3" key="1">
    <citation type="submission" date="2019-03" db="EMBL/GenBank/DDBJ databases">
        <title>First draft genome of Liparis tanakae, snailfish: a comprehensive survey of snailfish specific genes.</title>
        <authorList>
            <person name="Kim W."/>
            <person name="Song I."/>
            <person name="Jeong J.-H."/>
            <person name="Kim D."/>
            <person name="Kim S."/>
            <person name="Ryu S."/>
            <person name="Song J.Y."/>
            <person name="Lee S.K."/>
        </authorList>
    </citation>
    <scope>NUCLEOTIDE SEQUENCE [LARGE SCALE GENOMIC DNA]</scope>
    <source>
        <tissue evidence="2">Muscle</tissue>
    </source>
</reference>
<comment type="caution">
    <text evidence="2">The sequence shown here is derived from an EMBL/GenBank/DDBJ whole genome shotgun (WGS) entry which is preliminary data.</text>
</comment>
<organism evidence="2 3">
    <name type="scientific">Liparis tanakae</name>
    <name type="common">Tanaka's snailfish</name>
    <dbReference type="NCBI Taxonomy" id="230148"/>
    <lineage>
        <taxon>Eukaryota</taxon>
        <taxon>Metazoa</taxon>
        <taxon>Chordata</taxon>
        <taxon>Craniata</taxon>
        <taxon>Vertebrata</taxon>
        <taxon>Euteleostomi</taxon>
        <taxon>Actinopterygii</taxon>
        <taxon>Neopterygii</taxon>
        <taxon>Teleostei</taxon>
        <taxon>Neoteleostei</taxon>
        <taxon>Acanthomorphata</taxon>
        <taxon>Eupercaria</taxon>
        <taxon>Perciformes</taxon>
        <taxon>Cottioidei</taxon>
        <taxon>Cottales</taxon>
        <taxon>Liparidae</taxon>
        <taxon>Liparis</taxon>
    </lineage>
</organism>
<feature type="region of interest" description="Disordered" evidence="1">
    <location>
        <begin position="71"/>
        <end position="110"/>
    </location>
</feature>
<gene>
    <name evidence="2" type="ORF">EYF80_016943</name>
</gene>
<accession>A0A4Z2I6B2</accession>
<evidence type="ECO:0000313" key="2">
    <source>
        <dbReference type="EMBL" id="TNN72832.1"/>
    </source>
</evidence>
<protein>
    <submittedName>
        <fullName evidence="2">Uncharacterized protein</fullName>
    </submittedName>
</protein>
<name>A0A4Z2I6B2_9TELE</name>
<evidence type="ECO:0000313" key="3">
    <source>
        <dbReference type="Proteomes" id="UP000314294"/>
    </source>
</evidence>
<evidence type="ECO:0000256" key="1">
    <source>
        <dbReference type="SAM" id="MobiDB-lite"/>
    </source>
</evidence>
<proteinExistence type="predicted"/>
<dbReference type="AlphaFoldDB" id="A0A4Z2I6B2"/>
<sequence length="169" mass="18145">MKSKKSKVSVARSAEKTKTFYVPSRLSGFRVSLCKVPRSINVRGPGRVWCQSCFRVGGGGGGGGGVVDGGGGWRGSVEQPPLTLAFRRPAGRRERSRNRSGSFSERRLRAPRSLPPRFRVSDVLCEGASSASQKLLRDGFLRCKLVTGVRAPPLLGGPPSPPAAGRRER</sequence>
<dbReference type="EMBL" id="SRLO01000132">
    <property type="protein sequence ID" value="TNN72832.1"/>
    <property type="molecule type" value="Genomic_DNA"/>
</dbReference>
<keyword evidence="3" id="KW-1185">Reference proteome</keyword>
<dbReference type="Proteomes" id="UP000314294">
    <property type="component" value="Unassembled WGS sequence"/>
</dbReference>